<feature type="domain" description="N-acetyltransferase" evidence="1">
    <location>
        <begin position="9"/>
        <end position="171"/>
    </location>
</feature>
<dbReference type="InterPro" id="IPR051531">
    <property type="entry name" value="N-acetyltransferase"/>
</dbReference>
<evidence type="ECO:0000259" key="1">
    <source>
        <dbReference type="PROSITE" id="PS51186"/>
    </source>
</evidence>
<dbReference type="EMBL" id="JANUGV010000001">
    <property type="protein sequence ID" value="MCS0606840.1"/>
    <property type="molecule type" value="Genomic_DNA"/>
</dbReference>
<keyword evidence="3" id="KW-1185">Reference proteome</keyword>
<evidence type="ECO:0000313" key="3">
    <source>
        <dbReference type="Proteomes" id="UP001205861"/>
    </source>
</evidence>
<dbReference type="InterPro" id="IPR016181">
    <property type="entry name" value="Acyl_CoA_acyltransferase"/>
</dbReference>
<name>A0ABT2BFI6_9BURK</name>
<comment type="caution">
    <text evidence="2">The sequence shown here is derived from an EMBL/GenBank/DDBJ whole genome shotgun (WGS) entry which is preliminary data.</text>
</comment>
<dbReference type="CDD" id="cd04301">
    <property type="entry name" value="NAT_SF"/>
    <property type="match status" value="1"/>
</dbReference>
<sequence>MIIAETERLRLRTITLDEEDVAFHLALLNDPAFIEHIGDRGVRSMDESRHYITDGPVAMHERHGHSMYMVELKDSGTRIGMCGLIKRDFLEDVDIGYAFMPEYRGRGYALEAARATVEHARALGIRRLAGITSPTNTASIELLQKLGLRFQRVMYKSPEDTGTNLYLAELA</sequence>
<accession>A0ABT2BFI6</accession>
<dbReference type="Pfam" id="PF13302">
    <property type="entry name" value="Acetyltransf_3"/>
    <property type="match status" value="1"/>
</dbReference>
<organism evidence="2 3">
    <name type="scientific">Massilia solisilvae</name>
    <dbReference type="NCBI Taxonomy" id="1811225"/>
    <lineage>
        <taxon>Bacteria</taxon>
        <taxon>Pseudomonadati</taxon>
        <taxon>Pseudomonadota</taxon>
        <taxon>Betaproteobacteria</taxon>
        <taxon>Burkholderiales</taxon>
        <taxon>Oxalobacteraceae</taxon>
        <taxon>Telluria group</taxon>
        <taxon>Massilia</taxon>
    </lineage>
</organism>
<dbReference type="PROSITE" id="PS51186">
    <property type="entry name" value="GNAT"/>
    <property type="match status" value="1"/>
</dbReference>
<dbReference type="PANTHER" id="PTHR43792:SF1">
    <property type="entry name" value="N-ACETYLTRANSFERASE DOMAIN-CONTAINING PROTEIN"/>
    <property type="match status" value="1"/>
</dbReference>
<dbReference type="PANTHER" id="PTHR43792">
    <property type="entry name" value="GNAT FAMILY, PUTATIVE (AFU_ORTHOLOGUE AFUA_3G00765)-RELATED-RELATED"/>
    <property type="match status" value="1"/>
</dbReference>
<proteinExistence type="predicted"/>
<dbReference type="Proteomes" id="UP001205861">
    <property type="component" value="Unassembled WGS sequence"/>
</dbReference>
<reference evidence="2 3" key="1">
    <citation type="submission" date="2022-08" db="EMBL/GenBank/DDBJ databases">
        <title>Reclassification of Massilia species as members of the genera Telluria, Duganella, Pseudoduganella, Mokoshia gen. nov. and Zemynaea gen. nov. using orthogonal and non-orthogonal genome-based approaches.</title>
        <authorList>
            <person name="Bowman J.P."/>
        </authorList>
    </citation>
    <scope>NUCLEOTIDE SEQUENCE [LARGE SCALE GENOMIC DNA]</scope>
    <source>
        <strain evidence="2 3">JCM 31607</strain>
    </source>
</reference>
<gene>
    <name evidence="2" type="ORF">NX773_01505</name>
</gene>
<dbReference type="SUPFAM" id="SSF55729">
    <property type="entry name" value="Acyl-CoA N-acyltransferases (Nat)"/>
    <property type="match status" value="1"/>
</dbReference>
<dbReference type="Gene3D" id="3.40.630.30">
    <property type="match status" value="1"/>
</dbReference>
<dbReference type="InterPro" id="IPR000182">
    <property type="entry name" value="GNAT_dom"/>
</dbReference>
<protein>
    <submittedName>
        <fullName evidence="2">GNAT family N-acetyltransferase</fullName>
    </submittedName>
</protein>
<dbReference type="RefSeq" id="WP_258854641.1">
    <property type="nucleotide sequence ID" value="NZ_JANUGV010000001.1"/>
</dbReference>
<evidence type="ECO:0000313" key="2">
    <source>
        <dbReference type="EMBL" id="MCS0606840.1"/>
    </source>
</evidence>